<protein>
    <submittedName>
        <fullName evidence="1">Uncharacterized protein</fullName>
    </submittedName>
</protein>
<gene>
    <name evidence="1" type="ORF">HPB47_002161</name>
</gene>
<dbReference type="Proteomes" id="UP000805193">
    <property type="component" value="Unassembled WGS sequence"/>
</dbReference>
<comment type="caution">
    <text evidence="1">The sequence shown here is derived from an EMBL/GenBank/DDBJ whole genome shotgun (WGS) entry which is preliminary data.</text>
</comment>
<accession>A0AC60PM09</accession>
<evidence type="ECO:0000313" key="1">
    <source>
        <dbReference type="EMBL" id="KAG0421989.1"/>
    </source>
</evidence>
<reference evidence="1 2" key="1">
    <citation type="journal article" date="2020" name="Cell">
        <title>Large-Scale Comparative Analyses of Tick Genomes Elucidate Their Genetic Diversity and Vector Capacities.</title>
        <authorList>
            <consortium name="Tick Genome and Microbiome Consortium (TIGMIC)"/>
            <person name="Jia N."/>
            <person name="Wang J."/>
            <person name="Shi W."/>
            <person name="Du L."/>
            <person name="Sun Y."/>
            <person name="Zhan W."/>
            <person name="Jiang J.F."/>
            <person name="Wang Q."/>
            <person name="Zhang B."/>
            <person name="Ji P."/>
            <person name="Bell-Sakyi L."/>
            <person name="Cui X.M."/>
            <person name="Yuan T.T."/>
            <person name="Jiang B.G."/>
            <person name="Yang W.F."/>
            <person name="Lam T.T."/>
            <person name="Chang Q.C."/>
            <person name="Ding S.J."/>
            <person name="Wang X.J."/>
            <person name="Zhu J.G."/>
            <person name="Ruan X.D."/>
            <person name="Zhao L."/>
            <person name="Wei J.T."/>
            <person name="Ye R.Z."/>
            <person name="Que T.C."/>
            <person name="Du C.H."/>
            <person name="Zhou Y.H."/>
            <person name="Cheng J.X."/>
            <person name="Dai P.F."/>
            <person name="Guo W.B."/>
            <person name="Han X.H."/>
            <person name="Huang E.J."/>
            <person name="Li L.F."/>
            <person name="Wei W."/>
            <person name="Gao Y.C."/>
            <person name="Liu J.Z."/>
            <person name="Shao H.Z."/>
            <person name="Wang X."/>
            <person name="Wang C.C."/>
            <person name="Yang T.C."/>
            <person name="Huo Q.B."/>
            <person name="Li W."/>
            <person name="Chen H.Y."/>
            <person name="Chen S.E."/>
            <person name="Zhou L.G."/>
            <person name="Ni X.B."/>
            <person name="Tian J.H."/>
            <person name="Sheng Y."/>
            <person name="Liu T."/>
            <person name="Pan Y.S."/>
            <person name="Xia L.Y."/>
            <person name="Li J."/>
            <person name="Zhao F."/>
            <person name="Cao W.C."/>
        </authorList>
    </citation>
    <scope>NUCLEOTIDE SEQUENCE [LARGE SCALE GENOMIC DNA]</scope>
    <source>
        <strain evidence="1">Iper-2018</strain>
    </source>
</reference>
<organism evidence="1 2">
    <name type="scientific">Ixodes persulcatus</name>
    <name type="common">Taiga tick</name>
    <dbReference type="NCBI Taxonomy" id="34615"/>
    <lineage>
        <taxon>Eukaryota</taxon>
        <taxon>Metazoa</taxon>
        <taxon>Ecdysozoa</taxon>
        <taxon>Arthropoda</taxon>
        <taxon>Chelicerata</taxon>
        <taxon>Arachnida</taxon>
        <taxon>Acari</taxon>
        <taxon>Parasitiformes</taxon>
        <taxon>Ixodida</taxon>
        <taxon>Ixodoidea</taxon>
        <taxon>Ixodidae</taxon>
        <taxon>Ixodinae</taxon>
        <taxon>Ixodes</taxon>
    </lineage>
</organism>
<proteinExistence type="predicted"/>
<sequence>MAKTLEIAWDPTILTAELLNLVNIEKAARPELEKRRVGALAEQYEHAVLSLPPYHCELNPIGLVWSKVKGYIASQKISFKLAEVEALAPAALQQVTAENWSSYVHNAVRVEERMWANNGLADITMDRFIIETGEDSSTDDSDDEEIGCEAL</sequence>
<evidence type="ECO:0000313" key="2">
    <source>
        <dbReference type="Proteomes" id="UP000805193"/>
    </source>
</evidence>
<keyword evidence="2" id="KW-1185">Reference proteome</keyword>
<name>A0AC60PM09_IXOPE</name>
<dbReference type="EMBL" id="JABSTQ010010288">
    <property type="protein sequence ID" value="KAG0421989.1"/>
    <property type="molecule type" value="Genomic_DNA"/>
</dbReference>